<gene>
    <name evidence="11" type="ORF">CMQ_2923</name>
</gene>
<evidence type="ECO:0000256" key="7">
    <source>
        <dbReference type="ARBA" id="ARBA00023136"/>
    </source>
</evidence>
<evidence type="ECO:0000256" key="1">
    <source>
        <dbReference type="ARBA" id="ARBA00004141"/>
    </source>
</evidence>
<feature type="transmembrane region" description="Helical" evidence="8">
    <location>
        <begin position="141"/>
        <end position="161"/>
    </location>
</feature>
<dbReference type="InterPro" id="IPR027417">
    <property type="entry name" value="P-loop_NTPase"/>
</dbReference>
<evidence type="ECO:0000313" key="12">
    <source>
        <dbReference type="Proteomes" id="UP000007796"/>
    </source>
</evidence>
<dbReference type="CDD" id="cd18580">
    <property type="entry name" value="ABC_6TM_ABCC_D2"/>
    <property type="match status" value="1"/>
</dbReference>
<organism evidence="12">
    <name type="scientific">Grosmannia clavigera (strain kw1407 / UAMH 11150)</name>
    <name type="common">Blue stain fungus</name>
    <name type="synonym">Graphiocladiella clavigera</name>
    <dbReference type="NCBI Taxonomy" id="655863"/>
    <lineage>
        <taxon>Eukaryota</taxon>
        <taxon>Fungi</taxon>
        <taxon>Dikarya</taxon>
        <taxon>Ascomycota</taxon>
        <taxon>Pezizomycotina</taxon>
        <taxon>Sordariomycetes</taxon>
        <taxon>Sordariomycetidae</taxon>
        <taxon>Ophiostomatales</taxon>
        <taxon>Ophiostomataceae</taxon>
        <taxon>Leptographium</taxon>
    </lineage>
</organism>
<feature type="domain" description="ABC transmembrane type-1" evidence="10">
    <location>
        <begin position="150"/>
        <end position="319"/>
    </location>
</feature>
<dbReference type="SUPFAM" id="SSF90123">
    <property type="entry name" value="ABC transporter transmembrane region"/>
    <property type="match status" value="1"/>
</dbReference>
<proteinExistence type="predicted"/>
<evidence type="ECO:0000259" key="9">
    <source>
        <dbReference type="PROSITE" id="PS50893"/>
    </source>
</evidence>
<evidence type="ECO:0000313" key="11">
    <source>
        <dbReference type="EMBL" id="EFX02994.1"/>
    </source>
</evidence>
<dbReference type="HOGENOM" id="CLU_000604_27_9_1"/>
<dbReference type="STRING" id="655863.F0XGH7"/>
<dbReference type="Pfam" id="PF00005">
    <property type="entry name" value="ABC_tran"/>
    <property type="match status" value="1"/>
</dbReference>
<dbReference type="Proteomes" id="UP000007796">
    <property type="component" value="Unassembled WGS sequence"/>
</dbReference>
<dbReference type="InterPro" id="IPR003439">
    <property type="entry name" value="ABC_transporter-like_ATP-bd"/>
</dbReference>
<evidence type="ECO:0000256" key="4">
    <source>
        <dbReference type="ARBA" id="ARBA00022741"/>
    </source>
</evidence>
<dbReference type="PANTHER" id="PTHR24223">
    <property type="entry name" value="ATP-BINDING CASSETTE SUB-FAMILY C"/>
    <property type="match status" value="1"/>
</dbReference>
<dbReference type="InterPro" id="IPR011527">
    <property type="entry name" value="ABC1_TM_dom"/>
</dbReference>
<evidence type="ECO:0000256" key="3">
    <source>
        <dbReference type="ARBA" id="ARBA00022692"/>
    </source>
</evidence>
<evidence type="ECO:0000256" key="6">
    <source>
        <dbReference type="ARBA" id="ARBA00022989"/>
    </source>
</evidence>
<evidence type="ECO:0000256" key="8">
    <source>
        <dbReference type="SAM" id="Phobius"/>
    </source>
</evidence>
<dbReference type="InterPro" id="IPR044726">
    <property type="entry name" value="ABCC_6TM_D2"/>
</dbReference>
<dbReference type="GeneID" id="25975966"/>
<dbReference type="GO" id="GO:0005524">
    <property type="term" value="F:ATP binding"/>
    <property type="evidence" value="ECO:0007669"/>
    <property type="project" value="UniProtKB-KW"/>
</dbReference>
<dbReference type="AlphaFoldDB" id="F0XGH7"/>
<dbReference type="InParanoid" id="F0XGH7"/>
<keyword evidence="5" id="KW-0067">ATP-binding</keyword>
<keyword evidence="4" id="KW-0547">Nucleotide-binding</keyword>
<keyword evidence="7 8" id="KW-0472">Membrane</keyword>
<dbReference type="InterPro" id="IPR050173">
    <property type="entry name" value="ABC_transporter_C-like"/>
</dbReference>
<dbReference type="GO" id="GO:0140359">
    <property type="term" value="F:ABC-type transporter activity"/>
    <property type="evidence" value="ECO:0007669"/>
    <property type="project" value="InterPro"/>
</dbReference>
<dbReference type="GO" id="GO:0016887">
    <property type="term" value="F:ATP hydrolysis activity"/>
    <property type="evidence" value="ECO:0007669"/>
    <property type="project" value="InterPro"/>
</dbReference>
<dbReference type="OrthoDB" id="5232953at2759"/>
<evidence type="ECO:0000256" key="2">
    <source>
        <dbReference type="ARBA" id="ARBA00022448"/>
    </source>
</evidence>
<dbReference type="PROSITE" id="PS50893">
    <property type="entry name" value="ABC_TRANSPORTER_2"/>
    <property type="match status" value="1"/>
</dbReference>
<feature type="transmembrane region" description="Helical" evidence="8">
    <location>
        <begin position="261"/>
        <end position="282"/>
    </location>
</feature>
<dbReference type="RefSeq" id="XP_014172476.1">
    <property type="nucleotide sequence ID" value="XM_014317001.1"/>
</dbReference>
<dbReference type="SUPFAM" id="SSF52540">
    <property type="entry name" value="P-loop containing nucleoside triphosphate hydrolases"/>
    <property type="match status" value="2"/>
</dbReference>
<dbReference type="Gene3D" id="3.40.50.300">
    <property type="entry name" value="P-loop containing nucleotide triphosphate hydrolases"/>
    <property type="match status" value="2"/>
</dbReference>
<sequence length="563" mass="62148">MARVLYSRKKLVILDDVFAGLDRNTESQVFARVFGPSGLLRQQKITTVLVTNRANQLAASTQIIALDQAGRISQQGAYDKLCCVRGYVQTLSSQPGSGAAEQDDLTSVEKTIVARASPATSNTDRVAELARQTGDISLYQYYLQFAGTGTFILAVCALFVYSFCIVFPIVVCITAKYVATVMPLSLFVIYVIQKGYLRTSRQLRYLDLEAKAPIYTLFVETLDGLATIRAFGWQGSFRRHGHELLDGAQRPFYLLNCIQRWLGFVLDMLLTGVSVLVVFFAVRLRSQTTGGTTGVALVNILSCHQNLAGFVLRWTLLETSIGAVSRIRAFSLQCPTELREAVVQPPANWPQSGSILVQNISASYSGKSSFILCLLQMLDLDDGSITIDNVDLSKITREAVRSVFASVPQDSVLFEGSVRFNLDPRGVVEDSRMQAALRKVQLWDLVNRPGSDGSGLDSLIGDLHLSHGQRQLFSLARALLSKAEMLVLDEATSSMDKETNKVMQSLIRSEFADHTVLCVDHHLENLLDYDVIAYFDDGSLVEFSSSSVLLQQSNSRFQQLLEG</sequence>
<dbReference type="PROSITE" id="PS00211">
    <property type="entry name" value="ABC_TRANSPORTER_1"/>
    <property type="match status" value="1"/>
</dbReference>
<dbReference type="InterPro" id="IPR036640">
    <property type="entry name" value="ABC1_TM_sf"/>
</dbReference>
<comment type="subcellular location">
    <subcellularLocation>
        <location evidence="1">Membrane</location>
        <topology evidence="1">Multi-pass membrane protein</topology>
    </subcellularLocation>
</comment>
<dbReference type="Pfam" id="PF00664">
    <property type="entry name" value="ABC_membrane"/>
    <property type="match status" value="1"/>
</dbReference>
<protein>
    <submittedName>
        <fullName evidence="11">ABC multidrug transporter</fullName>
    </submittedName>
</protein>
<evidence type="ECO:0000256" key="5">
    <source>
        <dbReference type="ARBA" id="ARBA00022840"/>
    </source>
</evidence>
<dbReference type="eggNOG" id="KOG0054">
    <property type="taxonomic scope" value="Eukaryota"/>
</dbReference>
<dbReference type="EMBL" id="GL629769">
    <property type="protein sequence ID" value="EFX02994.1"/>
    <property type="molecule type" value="Genomic_DNA"/>
</dbReference>
<dbReference type="PROSITE" id="PS50929">
    <property type="entry name" value="ABC_TM1F"/>
    <property type="match status" value="1"/>
</dbReference>
<dbReference type="Gene3D" id="1.20.1560.10">
    <property type="entry name" value="ABC transporter type 1, transmembrane domain"/>
    <property type="match status" value="1"/>
</dbReference>
<feature type="transmembrane region" description="Helical" evidence="8">
    <location>
        <begin position="167"/>
        <end position="192"/>
    </location>
</feature>
<evidence type="ECO:0000259" key="10">
    <source>
        <dbReference type="PROSITE" id="PS50929"/>
    </source>
</evidence>
<keyword evidence="12" id="KW-1185">Reference proteome</keyword>
<feature type="domain" description="ABC transporter" evidence="9">
    <location>
        <begin position="327"/>
        <end position="562"/>
    </location>
</feature>
<dbReference type="GO" id="GO:0016020">
    <property type="term" value="C:membrane"/>
    <property type="evidence" value="ECO:0007669"/>
    <property type="project" value="UniProtKB-SubCell"/>
</dbReference>
<name>F0XGH7_GROCL</name>
<keyword evidence="2" id="KW-0813">Transport</keyword>
<keyword evidence="3 8" id="KW-0812">Transmembrane</keyword>
<keyword evidence="6 8" id="KW-1133">Transmembrane helix</keyword>
<accession>F0XGH7</accession>
<dbReference type="InterPro" id="IPR017871">
    <property type="entry name" value="ABC_transporter-like_CS"/>
</dbReference>
<dbReference type="PANTHER" id="PTHR24223:SF399">
    <property type="entry name" value="ABC TRANSPORTER ATNG"/>
    <property type="match status" value="1"/>
</dbReference>
<reference evidence="11 12" key="1">
    <citation type="journal article" date="2011" name="Proc. Natl. Acad. Sci. U.S.A.">
        <title>Genome and transcriptome analyses of the mountain pine beetle-fungal symbiont Grosmannia clavigera, a lodgepole pine pathogen.</title>
        <authorList>
            <person name="DiGuistini S."/>
            <person name="Wang Y."/>
            <person name="Liao N.Y."/>
            <person name="Taylor G."/>
            <person name="Tanguay P."/>
            <person name="Feau N."/>
            <person name="Henrissat B."/>
            <person name="Chan S.K."/>
            <person name="Hesse-Orce U."/>
            <person name="Alamouti S.M."/>
            <person name="Tsui C.K.M."/>
            <person name="Docking R.T."/>
            <person name="Levasseur A."/>
            <person name="Haridas S."/>
            <person name="Robertson G."/>
            <person name="Birol I."/>
            <person name="Holt R.A."/>
            <person name="Marra M.A."/>
            <person name="Hamelin R.C."/>
            <person name="Hirst M."/>
            <person name="Jones S.J.M."/>
            <person name="Bohlmann J."/>
            <person name="Breuil C."/>
        </authorList>
    </citation>
    <scope>NUCLEOTIDE SEQUENCE [LARGE SCALE GENOMIC DNA]</scope>
    <source>
        <strain evidence="12">kw1407 / UAMH 11150</strain>
    </source>
</reference>